<gene>
    <name evidence="2" type="ORF">NCS_11063</name>
</gene>
<sequence length="180" mass="19883">MKKIKEEKSNTKKRNGKIIVLLVMTGVIVGIVYAGYMSNNASPSAAPAVDGIECNTSEITTFHIHAHLDFYVNSNHLTVPERIGIVDNKCLYWLHTHDSSGVIHIESPKSQEFTLGQFMDIWKASGDFPIYGATAKIFVNGQLVNTSSNDTKINKHDEIALVYGNVPPAIPSFYQFDPGE</sequence>
<dbReference type="EMBL" id="LT841358">
    <property type="protein sequence ID" value="SMH71256.1"/>
    <property type="molecule type" value="Genomic_DNA"/>
</dbReference>
<organism evidence="2 3">
    <name type="scientific">Candidatus Nitrosotalea okcheonensis</name>
    <dbReference type="NCBI Taxonomy" id="1903276"/>
    <lineage>
        <taxon>Archaea</taxon>
        <taxon>Nitrososphaerota</taxon>
        <taxon>Nitrososphaeria</taxon>
        <taxon>Nitrosotaleales</taxon>
        <taxon>Nitrosotaleaceae</taxon>
        <taxon>Nitrosotalea</taxon>
    </lineage>
</organism>
<keyword evidence="1" id="KW-0812">Transmembrane</keyword>
<keyword evidence="1" id="KW-1133">Transmembrane helix</keyword>
<evidence type="ECO:0000313" key="3">
    <source>
        <dbReference type="Proteomes" id="UP000230607"/>
    </source>
</evidence>
<reference evidence="3" key="1">
    <citation type="submission" date="2017-03" db="EMBL/GenBank/DDBJ databases">
        <authorList>
            <person name="Herbold C."/>
        </authorList>
    </citation>
    <scope>NUCLEOTIDE SEQUENCE [LARGE SCALE GENOMIC DNA]</scope>
</reference>
<dbReference type="Proteomes" id="UP000230607">
    <property type="component" value="Chromosome 1"/>
</dbReference>
<dbReference type="OrthoDB" id="11685at2157"/>
<dbReference type="AlphaFoldDB" id="A0A2H1FEP9"/>
<evidence type="ECO:0000313" key="2">
    <source>
        <dbReference type="EMBL" id="SMH71256.1"/>
    </source>
</evidence>
<keyword evidence="3" id="KW-1185">Reference proteome</keyword>
<dbReference type="RefSeq" id="WP_157927259.1">
    <property type="nucleotide sequence ID" value="NZ_LT841358.1"/>
</dbReference>
<name>A0A2H1FEP9_9ARCH</name>
<protein>
    <submittedName>
        <fullName evidence="2">Uncharacterized protein</fullName>
    </submittedName>
</protein>
<accession>A0A2H1FEP9</accession>
<proteinExistence type="predicted"/>
<feature type="transmembrane region" description="Helical" evidence="1">
    <location>
        <begin position="18"/>
        <end position="36"/>
    </location>
</feature>
<keyword evidence="1" id="KW-0472">Membrane</keyword>
<evidence type="ECO:0000256" key="1">
    <source>
        <dbReference type="SAM" id="Phobius"/>
    </source>
</evidence>